<accession>A0AAV9LZU8</accession>
<organism evidence="2 3">
    <name type="scientific">Solanum pinnatisectum</name>
    <name type="common">tansyleaf nightshade</name>
    <dbReference type="NCBI Taxonomy" id="50273"/>
    <lineage>
        <taxon>Eukaryota</taxon>
        <taxon>Viridiplantae</taxon>
        <taxon>Streptophyta</taxon>
        <taxon>Embryophyta</taxon>
        <taxon>Tracheophyta</taxon>
        <taxon>Spermatophyta</taxon>
        <taxon>Magnoliopsida</taxon>
        <taxon>eudicotyledons</taxon>
        <taxon>Gunneridae</taxon>
        <taxon>Pentapetalae</taxon>
        <taxon>asterids</taxon>
        <taxon>lamiids</taxon>
        <taxon>Solanales</taxon>
        <taxon>Solanaceae</taxon>
        <taxon>Solanoideae</taxon>
        <taxon>Solaneae</taxon>
        <taxon>Solanum</taxon>
    </lineage>
</organism>
<sequence length="206" mass="23985">MYLQRLAEEFPNLSQGQIDESVETNLCVWFMEYNKFLRSLAGGPLIGATNHSVYFVNGYKFHTNCHVEYREAPFKQTVLFKYEWFDPTMDVGVKRHSEYNLADINIRRRYKKYEPFILAMQATQVCYVSYPCKKKDKDDCVAVLMEVATTIEMNVPSQIEEVEVHNIDTTASIDENILLHDPNGDVIEMDEPIDDSLLEDIHKNQE</sequence>
<dbReference type="EMBL" id="JAWPEI010000003">
    <property type="protein sequence ID" value="KAK4731305.1"/>
    <property type="molecule type" value="Genomic_DNA"/>
</dbReference>
<protein>
    <recommendedName>
        <fullName evidence="1">DUF4216 domain-containing protein</fullName>
    </recommendedName>
</protein>
<keyword evidence="3" id="KW-1185">Reference proteome</keyword>
<proteinExistence type="predicted"/>
<dbReference type="Proteomes" id="UP001311915">
    <property type="component" value="Unassembled WGS sequence"/>
</dbReference>
<dbReference type="PANTHER" id="PTHR48258:SF4">
    <property type="entry name" value="DUF4216 DOMAIN-CONTAINING PROTEIN"/>
    <property type="match status" value="1"/>
</dbReference>
<reference evidence="2 3" key="1">
    <citation type="submission" date="2023-10" db="EMBL/GenBank/DDBJ databases">
        <title>Genome-Wide Identification Analysis in wild type Solanum Pinnatisectum Reveals Some Genes Defensing Phytophthora Infestans.</title>
        <authorList>
            <person name="Sun C."/>
        </authorList>
    </citation>
    <scope>NUCLEOTIDE SEQUENCE [LARGE SCALE GENOMIC DNA]</scope>
    <source>
        <strain evidence="2">LQN</strain>
        <tissue evidence="2">Leaf</tissue>
    </source>
</reference>
<feature type="domain" description="DUF4216" evidence="1">
    <location>
        <begin position="67"/>
        <end position="136"/>
    </location>
</feature>
<comment type="caution">
    <text evidence="2">The sequence shown here is derived from an EMBL/GenBank/DDBJ whole genome shotgun (WGS) entry which is preliminary data.</text>
</comment>
<dbReference type="Pfam" id="PF13952">
    <property type="entry name" value="DUF4216"/>
    <property type="match status" value="1"/>
</dbReference>
<dbReference type="AlphaFoldDB" id="A0AAV9LZU8"/>
<evidence type="ECO:0000313" key="2">
    <source>
        <dbReference type="EMBL" id="KAK4731305.1"/>
    </source>
</evidence>
<dbReference type="PANTHER" id="PTHR48258">
    <property type="entry name" value="DUF4218 DOMAIN-CONTAINING PROTEIN-RELATED"/>
    <property type="match status" value="1"/>
</dbReference>
<dbReference type="InterPro" id="IPR025312">
    <property type="entry name" value="DUF4216"/>
</dbReference>
<evidence type="ECO:0000313" key="3">
    <source>
        <dbReference type="Proteomes" id="UP001311915"/>
    </source>
</evidence>
<name>A0AAV9LZU8_9SOLN</name>
<gene>
    <name evidence="2" type="ORF">R3W88_024293</name>
</gene>
<evidence type="ECO:0000259" key="1">
    <source>
        <dbReference type="Pfam" id="PF13952"/>
    </source>
</evidence>